<organism evidence="2 3">
    <name type="scientific">Aedes albopictus</name>
    <name type="common">Asian tiger mosquito</name>
    <name type="synonym">Stegomyia albopicta</name>
    <dbReference type="NCBI Taxonomy" id="7160"/>
    <lineage>
        <taxon>Eukaryota</taxon>
        <taxon>Metazoa</taxon>
        <taxon>Ecdysozoa</taxon>
        <taxon>Arthropoda</taxon>
        <taxon>Hexapoda</taxon>
        <taxon>Insecta</taxon>
        <taxon>Pterygota</taxon>
        <taxon>Neoptera</taxon>
        <taxon>Endopterygota</taxon>
        <taxon>Diptera</taxon>
        <taxon>Nematocera</taxon>
        <taxon>Culicoidea</taxon>
        <taxon>Culicidae</taxon>
        <taxon>Culicinae</taxon>
        <taxon>Aedini</taxon>
        <taxon>Aedes</taxon>
        <taxon>Stegomyia</taxon>
    </lineage>
</organism>
<dbReference type="SUPFAM" id="SSF56672">
    <property type="entry name" value="DNA/RNA polymerases"/>
    <property type="match status" value="1"/>
</dbReference>
<evidence type="ECO:0000259" key="1">
    <source>
        <dbReference type="PROSITE" id="PS50878"/>
    </source>
</evidence>
<dbReference type="PROSITE" id="PS50878">
    <property type="entry name" value="RT_POL"/>
    <property type="match status" value="1"/>
</dbReference>
<sequence>MLQLHIQFLTRCKRKGLIPNFIHMKPSTNSEASKRATNSAKKIWLVEEIRWKHKKLSEVEEQLYPLHLQLLQKVEFHTVTECIPRRCDEEKKECWQAALWSVTHNLEKRVRDTKLRHRQKLRSLENTQAPMKTKSAPRTIDNFVVNLSSIQFTKAELDLLNKGLNFAISPRCAPLADIVSNIESAIQFENHAYKAATRHSVKECIVRAASKKENKNRANFDTWCTIRLLKSRDVIYSRADKGNAVVIMDKEDYDSRVRDMISAGPYEEFTFKNGKPKDPLNRMVEEVNHVRKKVANLMGEDRLERKFHVPNPTVASLYCLPKIHKNPVGMRPISSNIRTPTEKMAAWLVEEMRKYPVKHGKGVKNSVDLVEQLEGFKLRRGEILVSFDVAALFPSVPATEALQSLRRHLERCRVPLNHIEAYLSVAKVCMNQNFFNFRGKYYKQTFGLSMGSKLSPLLADLFMSDLENEAQKQKLFPRVWWRYVDDVFAPVKERYVDQTLSMLNSQHETIKFTVEKEVDGKLPFLDLMISRNEDNSLKFGIYRKPTSTDRYITSDSNHFGAQKQAAFHSMAHRLYNVPLDSVEFKDEQNRIYAAAEPPADASRLEKLARSAYCSRRRSSNALDSFSCLNRKRAFELPELTEIAELLVPSSRLEQYPQCHGLLQIEA</sequence>
<evidence type="ECO:0000313" key="2">
    <source>
        <dbReference type="EnsemblMetazoa" id="AALFPA23_016782.P24488"/>
    </source>
</evidence>
<dbReference type="CDD" id="cd00304">
    <property type="entry name" value="RT_like"/>
    <property type="match status" value="1"/>
</dbReference>
<accession>A0ABM1ZB41</accession>
<dbReference type="InterPro" id="IPR043502">
    <property type="entry name" value="DNA/RNA_pol_sf"/>
</dbReference>
<dbReference type="PANTHER" id="PTHR21301">
    <property type="entry name" value="REVERSE TRANSCRIPTASE"/>
    <property type="match status" value="1"/>
</dbReference>
<dbReference type="InterPro" id="IPR000477">
    <property type="entry name" value="RT_dom"/>
</dbReference>
<feature type="domain" description="Reverse transcriptase" evidence="1">
    <location>
        <begin position="301"/>
        <end position="543"/>
    </location>
</feature>
<reference evidence="2" key="2">
    <citation type="submission" date="2025-05" db="UniProtKB">
        <authorList>
            <consortium name="EnsemblMetazoa"/>
        </authorList>
    </citation>
    <scope>IDENTIFICATION</scope>
    <source>
        <strain evidence="2">Foshan</strain>
    </source>
</reference>
<keyword evidence="3" id="KW-1185">Reference proteome</keyword>
<dbReference type="RefSeq" id="XP_062715216.1">
    <property type="nucleotide sequence ID" value="XM_062859232.1"/>
</dbReference>
<dbReference type="EnsemblMetazoa" id="AALFPA23_016782.R24488">
    <property type="protein sequence ID" value="AALFPA23_016782.P24488"/>
    <property type="gene ID" value="AALFPA23_016782"/>
</dbReference>
<dbReference type="GeneID" id="134291470"/>
<evidence type="ECO:0000313" key="3">
    <source>
        <dbReference type="Proteomes" id="UP000069940"/>
    </source>
</evidence>
<protein>
    <recommendedName>
        <fullName evidence="1">Reverse transcriptase domain-containing protein</fullName>
    </recommendedName>
</protein>
<dbReference type="Proteomes" id="UP000069940">
    <property type="component" value="Unassembled WGS sequence"/>
</dbReference>
<proteinExistence type="predicted"/>
<name>A0ABM1ZB41_AEDAL</name>
<dbReference type="PANTHER" id="PTHR21301:SF10">
    <property type="entry name" value="REVERSE TRANSCRIPTASE DOMAIN-CONTAINING PROTEIN"/>
    <property type="match status" value="1"/>
</dbReference>
<dbReference type="Pfam" id="PF00078">
    <property type="entry name" value="RVT_1"/>
    <property type="match status" value="1"/>
</dbReference>
<reference evidence="3" key="1">
    <citation type="journal article" date="2015" name="Proc. Natl. Acad. Sci. U.S.A.">
        <title>Genome sequence of the Asian Tiger mosquito, Aedes albopictus, reveals insights into its biology, genetics, and evolution.</title>
        <authorList>
            <person name="Chen X.G."/>
            <person name="Jiang X."/>
            <person name="Gu J."/>
            <person name="Xu M."/>
            <person name="Wu Y."/>
            <person name="Deng Y."/>
            <person name="Zhang C."/>
            <person name="Bonizzoni M."/>
            <person name="Dermauw W."/>
            <person name="Vontas J."/>
            <person name="Armbruster P."/>
            <person name="Huang X."/>
            <person name="Yang Y."/>
            <person name="Zhang H."/>
            <person name="He W."/>
            <person name="Peng H."/>
            <person name="Liu Y."/>
            <person name="Wu K."/>
            <person name="Chen J."/>
            <person name="Lirakis M."/>
            <person name="Topalis P."/>
            <person name="Van Leeuwen T."/>
            <person name="Hall A.B."/>
            <person name="Jiang X."/>
            <person name="Thorpe C."/>
            <person name="Mueller R.L."/>
            <person name="Sun C."/>
            <person name="Waterhouse R.M."/>
            <person name="Yan G."/>
            <person name="Tu Z.J."/>
            <person name="Fang X."/>
            <person name="James A.A."/>
        </authorList>
    </citation>
    <scope>NUCLEOTIDE SEQUENCE [LARGE SCALE GENOMIC DNA]</scope>
    <source>
        <strain evidence="3">Foshan</strain>
    </source>
</reference>